<dbReference type="EMBL" id="LR589256">
    <property type="protein sequence ID" value="VTO97765.1"/>
    <property type="molecule type" value="Genomic_DNA"/>
</dbReference>
<sequence>MVGSAVATMVWSNAASSIPSTTARKMKLRRCGLISALPDPGSVAAAAVGVVMPAFPVGVGCRPGEAYA</sequence>
<accession>A0A653ELX8</accession>
<protein>
    <submittedName>
        <fullName evidence="1">Uncharacterized protein</fullName>
    </submittedName>
</protein>
<organism evidence="1">
    <name type="scientific">Mycobacterium kansasii</name>
    <dbReference type="NCBI Taxonomy" id="1768"/>
    <lineage>
        <taxon>Bacteria</taxon>
        <taxon>Bacillati</taxon>
        <taxon>Actinomycetota</taxon>
        <taxon>Actinomycetes</taxon>
        <taxon>Mycobacteriales</taxon>
        <taxon>Mycobacteriaceae</taxon>
        <taxon>Mycobacterium</taxon>
    </lineage>
</organism>
<evidence type="ECO:0000313" key="1">
    <source>
        <dbReference type="EMBL" id="VTO97765.1"/>
    </source>
</evidence>
<dbReference type="AlphaFoldDB" id="A0A653ELX8"/>
<reference evidence="1" key="1">
    <citation type="submission" date="2019-05" db="EMBL/GenBank/DDBJ databases">
        <authorList>
            <person name="Naeem R."/>
            <person name="Antony C."/>
            <person name="Guan Q."/>
        </authorList>
    </citation>
    <scope>NUCLEOTIDE SEQUENCE</scope>
    <source>
        <strain evidence="1">3</strain>
    </source>
</reference>
<proteinExistence type="predicted"/>
<gene>
    <name evidence="1" type="ORF">BIN_B_01011</name>
</gene>
<name>A0A653ELX8_MYCKA</name>